<dbReference type="InterPro" id="IPR011335">
    <property type="entry name" value="Restrct_endonuc-II-like"/>
</dbReference>
<sequence length="278" mass="31765">MIDDPLPENWQDLQTGVQRIFRNVGLLAEVEVDLETPRGSVNVDVLATDVRSVDKIRYIVECKNWGTPIPQTVVHSFTTVMHETGANIGFIISKHGLQQGAKQYTQNTNIIGMTYLEFQQRYFEAWWNRYFCPRIGDAADEPLQYVEPINSERDREYAKLSLQSQKKFDQLRQEKSVSVTVLSMFNYKFMSKALNSGNLLEVPKSLDDFKTRVLALICPHIERHCDTYRELLEIILEYLSDTKAEFDAIFGEAIFGPPSNITGVTAAGPPLEEGIYHH</sequence>
<feature type="domain" description="Restriction endonuclease type IV Mrr" evidence="1">
    <location>
        <begin position="9"/>
        <end position="111"/>
    </location>
</feature>
<accession>A0A1B8HCR1</accession>
<proteinExistence type="predicted"/>
<name>A0A1B8HCR1_9GAMM</name>
<dbReference type="SUPFAM" id="SSF52980">
    <property type="entry name" value="Restriction endonuclease-like"/>
    <property type="match status" value="1"/>
</dbReference>
<dbReference type="InterPro" id="IPR007560">
    <property type="entry name" value="Restrct_endonuc_IV_Mrr"/>
</dbReference>
<dbReference type="Proteomes" id="UP000092247">
    <property type="component" value="Unassembled WGS sequence"/>
</dbReference>
<protein>
    <recommendedName>
        <fullName evidence="1">Restriction endonuclease type IV Mrr domain-containing protein</fullName>
    </recommendedName>
</protein>
<evidence type="ECO:0000259" key="1">
    <source>
        <dbReference type="Pfam" id="PF04471"/>
    </source>
</evidence>
<gene>
    <name evidence="2" type="ORF">AYY17_19795</name>
</gene>
<evidence type="ECO:0000313" key="3">
    <source>
        <dbReference type="Proteomes" id="UP000092247"/>
    </source>
</evidence>
<organism evidence="2 3">
    <name type="scientific">Morganella psychrotolerans</name>
    <dbReference type="NCBI Taxonomy" id="368603"/>
    <lineage>
        <taxon>Bacteria</taxon>
        <taxon>Pseudomonadati</taxon>
        <taxon>Pseudomonadota</taxon>
        <taxon>Gammaproteobacteria</taxon>
        <taxon>Enterobacterales</taxon>
        <taxon>Morganellaceae</taxon>
        <taxon>Morganella</taxon>
    </lineage>
</organism>
<dbReference type="RefSeq" id="WP_067423794.1">
    <property type="nucleotide sequence ID" value="NZ_LZEX01000015.1"/>
</dbReference>
<dbReference type="EMBL" id="LZEX01000015">
    <property type="protein sequence ID" value="OBU06864.1"/>
    <property type="molecule type" value="Genomic_DNA"/>
</dbReference>
<dbReference type="GO" id="GO:0004519">
    <property type="term" value="F:endonuclease activity"/>
    <property type="evidence" value="ECO:0007669"/>
    <property type="project" value="InterPro"/>
</dbReference>
<dbReference type="Pfam" id="PF04471">
    <property type="entry name" value="Mrr_cat"/>
    <property type="match status" value="1"/>
</dbReference>
<reference evidence="2 3" key="1">
    <citation type="submission" date="2016-06" db="EMBL/GenBank/DDBJ databases">
        <authorList>
            <person name="Kjaerup R.B."/>
            <person name="Dalgaard T.S."/>
            <person name="Juul-Madsen H.R."/>
        </authorList>
    </citation>
    <scope>NUCLEOTIDE SEQUENCE [LARGE SCALE GENOMIC DNA]</scope>
    <source>
        <strain evidence="2 3">GCSL-Mp3</strain>
    </source>
</reference>
<dbReference type="GO" id="GO:0009307">
    <property type="term" value="P:DNA restriction-modification system"/>
    <property type="evidence" value="ECO:0007669"/>
    <property type="project" value="InterPro"/>
</dbReference>
<comment type="caution">
    <text evidence="2">The sequence shown here is derived from an EMBL/GenBank/DDBJ whole genome shotgun (WGS) entry which is preliminary data.</text>
</comment>
<evidence type="ECO:0000313" key="2">
    <source>
        <dbReference type="EMBL" id="OBU06864.1"/>
    </source>
</evidence>
<dbReference type="AlphaFoldDB" id="A0A1B8HCR1"/>
<dbReference type="GO" id="GO:0003677">
    <property type="term" value="F:DNA binding"/>
    <property type="evidence" value="ECO:0007669"/>
    <property type="project" value="InterPro"/>
</dbReference>